<protein>
    <submittedName>
        <fullName evidence="2">Ribonuclease J</fullName>
        <ecNumber evidence="2">3.1.-.-</ecNumber>
    </submittedName>
</protein>
<gene>
    <name evidence="2" type="primary">rnj_3</name>
    <name evidence="2" type="ORF">PAESOLCIP111_05507</name>
</gene>
<comment type="caution">
    <text evidence="2">The sequence shown here is derived from an EMBL/GenBank/DDBJ whole genome shotgun (WGS) entry which is preliminary data.</text>
</comment>
<accession>A0A916NLE7</accession>
<dbReference type="RefSeq" id="WP_218095221.1">
    <property type="nucleotide sequence ID" value="NZ_CAJVAS010000040.1"/>
</dbReference>
<name>A0A916NLE7_9BACL</name>
<evidence type="ECO:0000313" key="3">
    <source>
        <dbReference type="Proteomes" id="UP000693672"/>
    </source>
</evidence>
<feature type="domain" description="Metallo-beta-lactamase" evidence="1">
    <location>
        <begin position="18"/>
        <end position="256"/>
    </location>
</feature>
<evidence type="ECO:0000259" key="1">
    <source>
        <dbReference type="SMART" id="SM00849"/>
    </source>
</evidence>
<organism evidence="2 3">
    <name type="scientific">Paenibacillus solanacearum</name>
    <dbReference type="NCBI Taxonomy" id="2048548"/>
    <lineage>
        <taxon>Bacteria</taxon>
        <taxon>Bacillati</taxon>
        <taxon>Bacillota</taxon>
        <taxon>Bacilli</taxon>
        <taxon>Bacillales</taxon>
        <taxon>Paenibacillaceae</taxon>
        <taxon>Paenibacillus</taxon>
    </lineage>
</organism>
<reference evidence="2" key="1">
    <citation type="submission" date="2021-06" db="EMBL/GenBank/DDBJ databases">
        <authorList>
            <person name="Criscuolo A."/>
        </authorList>
    </citation>
    <scope>NUCLEOTIDE SEQUENCE</scope>
    <source>
        <strain evidence="2">CIP111600</strain>
    </source>
</reference>
<evidence type="ECO:0000313" key="2">
    <source>
        <dbReference type="EMBL" id="CAG7648013.1"/>
    </source>
</evidence>
<keyword evidence="2" id="KW-0378">Hydrolase</keyword>
<dbReference type="PANTHER" id="PTHR43694:SF1">
    <property type="entry name" value="RIBONUCLEASE J"/>
    <property type="match status" value="1"/>
</dbReference>
<dbReference type="SMART" id="SM00849">
    <property type="entry name" value="Lactamase_B"/>
    <property type="match status" value="1"/>
</dbReference>
<dbReference type="PANTHER" id="PTHR43694">
    <property type="entry name" value="RIBONUCLEASE J"/>
    <property type="match status" value="1"/>
</dbReference>
<dbReference type="EC" id="3.1.-.-" evidence="2"/>
<dbReference type="AlphaFoldDB" id="A0A916NLE7"/>
<sequence>MNLLVDQLTFFGGADESGGVQILFGRGEQALLFDFGTAHHCLLDPGYLNLYDPVAPSRGREIRQYLLGKMAPPLPELFDPAQLEGLDEDAMLSLWDHLEFPRYKSIGVFVGHMHQDHMSLLPFARKGLQVYMNRDTSSLYRGIVYSGQYPDTQATIVPCDDLSVIDFGTFTVQIVEMDHNTVGASAIVIETPDHKIAITGDWRRHGRHPERVDRFIDLCRRKGIDLLMTEGTRVSKDPAPQTSRKETKSLEMYADIVQRTAGLVYLQMSPRDLERMADMIQIGLEKGRQIVMDGSHAALWYASVRDGIRALANHPALNAEIRVIDCTLPAGVKLPYETTSLAEVARHKERYVYFFKFPELGHLIELEAQGAKPGASSFIQADYSVKIDHAGLARFLQAYGIEGHSVSNKGHATPEEVSDLIEGIGPKAVVPVHTRHRKLLDTRGVRAYYPGRGETISITDLLGAAR</sequence>
<dbReference type="EMBL" id="CAJVAS010000040">
    <property type="protein sequence ID" value="CAG7648013.1"/>
    <property type="molecule type" value="Genomic_DNA"/>
</dbReference>
<dbReference type="Proteomes" id="UP000693672">
    <property type="component" value="Unassembled WGS sequence"/>
</dbReference>
<keyword evidence="3" id="KW-1185">Reference proteome</keyword>
<proteinExistence type="predicted"/>
<dbReference type="GO" id="GO:0016787">
    <property type="term" value="F:hydrolase activity"/>
    <property type="evidence" value="ECO:0007669"/>
    <property type="project" value="UniProtKB-KW"/>
</dbReference>
<dbReference type="InterPro" id="IPR001279">
    <property type="entry name" value="Metallo-B-lactamas"/>
</dbReference>